<dbReference type="InterPro" id="IPR025110">
    <property type="entry name" value="AMP-bd_C"/>
</dbReference>
<dbReference type="PANTHER" id="PTHR45527:SF1">
    <property type="entry name" value="FATTY ACID SYNTHASE"/>
    <property type="match status" value="1"/>
</dbReference>
<dbReference type="GO" id="GO:0009239">
    <property type="term" value="P:enterobactin biosynthetic process"/>
    <property type="evidence" value="ECO:0007669"/>
    <property type="project" value="TreeGrafter"/>
</dbReference>
<dbReference type="FunFam" id="1.10.1200.10:FF:000005">
    <property type="entry name" value="Nonribosomal peptide synthetase 1"/>
    <property type="match status" value="1"/>
</dbReference>
<dbReference type="InterPro" id="IPR041464">
    <property type="entry name" value="TubC_N"/>
</dbReference>
<gene>
    <name evidence="5" type="ORF">V4F39_04345</name>
</gene>
<accession>A0AAW9Q6N7</accession>
<dbReference type="InterPro" id="IPR009081">
    <property type="entry name" value="PP-bd_ACP"/>
</dbReference>
<dbReference type="InterPro" id="IPR001242">
    <property type="entry name" value="Condensation_dom"/>
</dbReference>
<evidence type="ECO:0000256" key="3">
    <source>
        <dbReference type="ARBA" id="ARBA00022553"/>
    </source>
</evidence>
<dbReference type="SUPFAM" id="SSF56801">
    <property type="entry name" value="Acetyl-CoA synthetase-like"/>
    <property type="match status" value="1"/>
</dbReference>
<dbReference type="Gene3D" id="3.40.50.1820">
    <property type="entry name" value="alpha/beta hydrolase"/>
    <property type="match status" value="1"/>
</dbReference>
<evidence type="ECO:0000313" key="5">
    <source>
        <dbReference type="EMBL" id="MEF7613131.1"/>
    </source>
</evidence>
<dbReference type="Gene3D" id="3.30.300.30">
    <property type="match status" value="1"/>
</dbReference>
<dbReference type="Gene3D" id="3.40.50.980">
    <property type="match status" value="2"/>
</dbReference>
<dbReference type="InterPro" id="IPR044894">
    <property type="entry name" value="TubC_N_sf"/>
</dbReference>
<dbReference type="GO" id="GO:0047527">
    <property type="term" value="F:2,3-dihydroxybenzoate-serine ligase activity"/>
    <property type="evidence" value="ECO:0007669"/>
    <property type="project" value="TreeGrafter"/>
</dbReference>
<dbReference type="Gene3D" id="1.10.10.1830">
    <property type="entry name" value="Non-ribosomal peptide synthase, adenylation domain"/>
    <property type="match status" value="1"/>
</dbReference>
<dbReference type="GO" id="GO:0005829">
    <property type="term" value="C:cytosol"/>
    <property type="evidence" value="ECO:0007669"/>
    <property type="project" value="TreeGrafter"/>
</dbReference>
<dbReference type="InterPro" id="IPR023213">
    <property type="entry name" value="CAT-like_dom_sf"/>
</dbReference>
<dbReference type="NCBIfam" id="TIGR01733">
    <property type="entry name" value="AA-adenyl-dom"/>
    <property type="match status" value="1"/>
</dbReference>
<reference evidence="5 6" key="1">
    <citation type="submission" date="2024-02" db="EMBL/GenBank/DDBJ databases">
        <title>Genome sequence of Aquincola sp. MAHUQ-54.</title>
        <authorList>
            <person name="Huq M.A."/>
        </authorList>
    </citation>
    <scope>NUCLEOTIDE SEQUENCE [LARGE SCALE GENOMIC DNA]</scope>
    <source>
        <strain evidence="5 6">MAHUQ-54</strain>
    </source>
</reference>
<keyword evidence="6" id="KW-1185">Reference proteome</keyword>
<dbReference type="SUPFAM" id="SSF47336">
    <property type="entry name" value="ACP-like"/>
    <property type="match status" value="1"/>
</dbReference>
<dbReference type="InterPro" id="IPR029058">
    <property type="entry name" value="AB_hydrolase_fold"/>
</dbReference>
<dbReference type="GO" id="GO:0031177">
    <property type="term" value="F:phosphopantetheine binding"/>
    <property type="evidence" value="ECO:0007669"/>
    <property type="project" value="InterPro"/>
</dbReference>
<dbReference type="Pfam" id="PF13193">
    <property type="entry name" value="AMP-binding_C"/>
    <property type="match status" value="1"/>
</dbReference>
<protein>
    <submittedName>
        <fullName evidence="5">Amino acid adenylation domain-containing protein</fullName>
    </submittedName>
</protein>
<evidence type="ECO:0000313" key="6">
    <source>
        <dbReference type="Proteomes" id="UP001336250"/>
    </source>
</evidence>
<dbReference type="Gene3D" id="3.30.559.10">
    <property type="entry name" value="Chloramphenicol acetyltransferase-like domain"/>
    <property type="match status" value="1"/>
</dbReference>
<dbReference type="GO" id="GO:0009366">
    <property type="term" value="C:enterobactin synthetase complex"/>
    <property type="evidence" value="ECO:0007669"/>
    <property type="project" value="TreeGrafter"/>
</dbReference>
<dbReference type="PANTHER" id="PTHR45527">
    <property type="entry name" value="NONRIBOSOMAL PEPTIDE SYNTHETASE"/>
    <property type="match status" value="1"/>
</dbReference>
<dbReference type="RefSeq" id="WP_332288072.1">
    <property type="nucleotide sequence ID" value="NZ_JAZIBG010000014.1"/>
</dbReference>
<proteinExistence type="predicted"/>
<dbReference type="InterPro" id="IPR036736">
    <property type="entry name" value="ACP-like_sf"/>
</dbReference>
<dbReference type="Gene3D" id="2.30.38.10">
    <property type="entry name" value="Luciferase, Domain 3"/>
    <property type="match status" value="1"/>
</dbReference>
<feature type="domain" description="Carrier" evidence="4">
    <location>
        <begin position="1074"/>
        <end position="1149"/>
    </location>
</feature>
<dbReference type="Proteomes" id="UP001336250">
    <property type="component" value="Unassembled WGS sequence"/>
</dbReference>
<dbReference type="Pfam" id="PF00550">
    <property type="entry name" value="PP-binding"/>
    <property type="match status" value="1"/>
</dbReference>
<dbReference type="GO" id="GO:0043041">
    <property type="term" value="P:amino acid activation for nonribosomal peptide biosynthetic process"/>
    <property type="evidence" value="ECO:0007669"/>
    <property type="project" value="TreeGrafter"/>
</dbReference>
<dbReference type="InterPro" id="IPR000873">
    <property type="entry name" value="AMP-dep_synth/lig_dom"/>
</dbReference>
<dbReference type="SMART" id="SM00823">
    <property type="entry name" value="PKS_PP"/>
    <property type="match status" value="1"/>
</dbReference>
<dbReference type="AlphaFoldDB" id="A0AAW9Q6N7"/>
<keyword evidence="3" id="KW-0597">Phosphoprotein</keyword>
<dbReference type="EMBL" id="JAZIBG010000014">
    <property type="protein sequence ID" value="MEF7613131.1"/>
    <property type="molecule type" value="Genomic_DNA"/>
</dbReference>
<dbReference type="FunFam" id="3.40.50.980:FF:000001">
    <property type="entry name" value="Non-ribosomal peptide synthetase"/>
    <property type="match status" value="1"/>
</dbReference>
<evidence type="ECO:0000259" key="4">
    <source>
        <dbReference type="PROSITE" id="PS50075"/>
    </source>
</evidence>
<evidence type="ECO:0000256" key="2">
    <source>
        <dbReference type="ARBA" id="ARBA00022450"/>
    </source>
</evidence>
<dbReference type="InterPro" id="IPR020845">
    <property type="entry name" value="AMP-binding_CS"/>
</dbReference>
<dbReference type="FunFam" id="3.40.50.12780:FF:000012">
    <property type="entry name" value="Non-ribosomal peptide synthetase"/>
    <property type="match status" value="1"/>
</dbReference>
<name>A0AAW9Q6N7_9BURK</name>
<comment type="caution">
    <text evidence="5">The sequence shown here is derived from an EMBL/GenBank/DDBJ whole genome shotgun (WGS) entry which is preliminary data.</text>
</comment>
<comment type="cofactor">
    <cofactor evidence="1">
        <name>pantetheine 4'-phosphate</name>
        <dbReference type="ChEBI" id="CHEBI:47942"/>
    </cofactor>
</comment>
<dbReference type="PROSITE" id="PS00455">
    <property type="entry name" value="AMP_BINDING"/>
    <property type="match status" value="1"/>
</dbReference>
<dbReference type="Gene3D" id="3.30.559.30">
    <property type="entry name" value="Nonribosomal peptide synthetase, condensation domain"/>
    <property type="match status" value="1"/>
</dbReference>
<dbReference type="Pfam" id="PF18563">
    <property type="entry name" value="TubC_N"/>
    <property type="match status" value="1"/>
</dbReference>
<organism evidence="5 6">
    <name type="scientific">Aquincola agrisoli</name>
    <dbReference type="NCBI Taxonomy" id="3119538"/>
    <lineage>
        <taxon>Bacteria</taxon>
        <taxon>Pseudomonadati</taxon>
        <taxon>Pseudomonadota</taxon>
        <taxon>Betaproteobacteria</taxon>
        <taxon>Burkholderiales</taxon>
        <taxon>Sphaerotilaceae</taxon>
        <taxon>Aquincola</taxon>
    </lineage>
</organism>
<dbReference type="Pfam" id="PF00501">
    <property type="entry name" value="AMP-binding"/>
    <property type="match status" value="1"/>
</dbReference>
<dbReference type="PROSITE" id="PS00012">
    <property type="entry name" value="PHOSPHOPANTETHEINE"/>
    <property type="match status" value="1"/>
</dbReference>
<dbReference type="InterPro" id="IPR010071">
    <property type="entry name" value="AA_adenyl_dom"/>
</dbReference>
<dbReference type="CDD" id="cd19531">
    <property type="entry name" value="LCL_NRPS-like"/>
    <property type="match status" value="1"/>
</dbReference>
<dbReference type="InterPro" id="IPR020806">
    <property type="entry name" value="PKS_PP-bd"/>
</dbReference>
<dbReference type="SUPFAM" id="SSF52777">
    <property type="entry name" value="CoA-dependent acyltransferases"/>
    <property type="match status" value="2"/>
</dbReference>
<dbReference type="InterPro" id="IPR045851">
    <property type="entry name" value="AMP-bd_C_sf"/>
</dbReference>
<evidence type="ECO:0000256" key="1">
    <source>
        <dbReference type="ARBA" id="ARBA00001957"/>
    </source>
</evidence>
<dbReference type="Pfam" id="PF00668">
    <property type="entry name" value="Condensation"/>
    <property type="match status" value="1"/>
</dbReference>
<dbReference type="InterPro" id="IPR006162">
    <property type="entry name" value="Ppantetheine_attach_site"/>
</dbReference>
<dbReference type="PROSITE" id="PS50075">
    <property type="entry name" value="CARRIER"/>
    <property type="match status" value="1"/>
</dbReference>
<keyword evidence="2" id="KW-0596">Phosphopantetheine</keyword>
<sequence>MTATTAPIAHDKSLQRPAAEWVATLAQQGVRLWADGERLRCAGPDALLTDALFAELRGRRDELLSLLRQPVSPAPGATADAPAPLPRDGALPLSFAQQRLWFLEQMPQEAGVYNVPLAVRITGWLDVRVLQATLDAVVRRHEVLRTRYAADALGQSRLQIDPPAAVPLRQLDLRGDADARARLQQYLADDAVAPFDLAQHWPLRATLLRLADDEHVLALTLHHIACDAWSLDLLVAEIGRQWRAALIGTPSEPEGAQRLQYADFAAWQQQRLQAGTLESQRIYWRDRLQGAPTVLPLATDHPRPRLQTHHGAVHQFSLPAPLVDALRTLGQARSASLFMTLLAGWQLLLSRVTGQRDLLVGVPVANRQQQALEGLIGLFVNTLVLRAQVQPAEGFGTLLARVRQTTLQALSNQDLPFEQLIELLQPERDLSRHPLFQAKFRLENAAPARTELPGLVLERLPQAAIRAKLDLSMDLYETPGGIVGGIEYNADLFEPATIQRLAEGYHALLQAAAADPQRAVATLPLLGTEQRRRQLADWNTTRRPYRSDTCFHHLVEAIAAERPDDVALVFDGAPVQQLSYAQMNTRANQLAHWLRAAGVGPEVVVGIALPRSLDMIVAMLAVLKAGGAYLPLDADYPPERLAFMLSDAQVPVLLSHQGVALPALQGGVRRLDLDAAWPELQARQPAHDPAPLAGPQHLAYLIYTSGSTGRPKGVMIEHGGLVNLTEDKIRTCDVRAGDCVLNFFSFSFDASIPEIVMALATGARLLLAPPETLLPGPALASLIRRHGVTHVTMTPSALVALPPEDFSALRMVLVGGEAPSAELMQRWSTQGRRFINAYGPTETTVNASMVSCGNGAPLEATLAPAANKQMVVLDEALELLPPGAPGELCLAGVGLARGYLRRPGLTARQFVPNPFRAAGDADASPCLYRTGDLAVQGADGRIRILGRIDQQVKIRGFRVELGDIEQALAEHPAVQAAVVAALDATPVSGAKDADAGVVPDKRLAAWAVPRDAATAPSPAELREHLAQRLPRYMVPAAVQWIARIPLNANGKLDLKALATLGALGEAPERAAAIPPRNDTEAAVAAVFARVLGLPAVGIGDDFFALGGHSLLATRLVSQLLDRLSVEVTVIDLFEAPTVMGLAQRIEHKLKLKGLSAGVSAEGEAGREEFEL</sequence>